<dbReference type="PANTHER" id="PTHR33624">
    <property type="entry name" value="SIGMA FACTOR BINDING PROTEIN 1, CHLOROPLASTIC"/>
    <property type="match status" value="1"/>
</dbReference>
<evidence type="ECO:0000313" key="2">
    <source>
        <dbReference type="EMBL" id="KAF3328284.1"/>
    </source>
</evidence>
<name>A0A833QS94_9POAL</name>
<dbReference type="InterPro" id="IPR008889">
    <property type="entry name" value="VQ"/>
</dbReference>
<feature type="domain" description="VQ" evidence="1">
    <location>
        <begin position="26"/>
        <end position="52"/>
    </location>
</feature>
<proteinExistence type="predicted"/>
<evidence type="ECO:0000313" key="3">
    <source>
        <dbReference type="Proteomes" id="UP000623129"/>
    </source>
</evidence>
<accession>A0A833QS94</accession>
<sequence>MEKLNINLNSPKRTKTKKKPLKVVYISNPVKLTATAAQFRAVVQELTGRDSNIADTMVDQYYGDTSVTDTINTEDEPIRDLAPDQKVGVGVVVSSKGMADQTVDQLAEEAFTSPLLDNFSALCESQHIGNGFWEY</sequence>
<keyword evidence="3" id="KW-1185">Reference proteome</keyword>
<evidence type="ECO:0000259" key="1">
    <source>
        <dbReference type="Pfam" id="PF05678"/>
    </source>
</evidence>
<dbReference type="InterPro" id="IPR039335">
    <property type="entry name" value="SIB1/2"/>
</dbReference>
<dbReference type="Pfam" id="PF05678">
    <property type="entry name" value="VQ"/>
    <property type="match status" value="1"/>
</dbReference>
<dbReference type="Proteomes" id="UP000623129">
    <property type="component" value="Unassembled WGS sequence"/>
</dbReference>
<gene>
    <name evidence="2" type="ORF">FCM35_KLT06890</name>
</gene>
<protein>
    <submittedName>
        <fullName evidence="2">Sigma factor binding protein 1</fullName>
    </submittedName>
</protein>
<dbReference type="OrthoDB" id="665788at2759"/>
<dbReference type="EMBL" id="SWLB01000016">
    <property type="protein sequence ID" value="KAF3328284.1"/>
    <property type="molecule type" value="Genomic_DNA"/>
</dbReference>
<dbReference type="AlphaFoldDB" id="A0A833QS94"/>
<organism evidence="2 3">
    <name type="scientific">Carex littledalei</name>
    <dbReference type="NCBI Taxonomy" id="544730"/>
    <lineage>
        <taxon>Eukaryota</taxon>
        <taxon>Viridiplantae</taxon>
        <taxon>Streptophyta</taxon>
        <taxon>Embryophyta</taxon>
        <taxon>Tracheophyta</taxon>
        <taxon>Spermatophyta</taxon>
        <taxon>Magnoliopsida</taxon>
        <taxon>Liliopsida</taxon>
        <taxon>Poales</taxon>
        <taxon>Cyperaceae</taxon>
        <taxon>Cyperoideae</taxon>
        <taxon>Cariceae</taxon>
        <taxon>Carex</taxon>
        <taxon>Carex subgen. Euthyceras</taxon>
    </lineage>
</organism>
<comment type="caution">
    <text evidence="2">The sequence shown here is derived from an EMBL/GenBank/DDBJ whole genome shotgun (WGS) entry which is preliminary data.</text>
</comment>
<reference evidence="2" key="1">
    <citation type="submission" date="2020-01" db="EMBL/GenBank/DDBJ databases">
        <title>Genome sequence of Kobresia littledalei, the first chromosome-level genome in the family Cyperaceae.</title>
        <authorList>
            <person name="Qu G."/>
        </authorList>
    </citation>
    <scope>NUCLEOTIDE SEQUENCE</scope>
    <source>
        <strain evidence="2">C.B.Clarke</strain>
        <tissue evidence="2">Leaf</tissue>
    </source>
</reference>
<dbReference type="PANTHER" id="PTHR33624:SF17">
    <property type="entry name" value="OS07G0687400 PROTEIN"/>
    <property type="match status" value="1"/>
</dbReference>